<evidence type="ECO:0000256" key="1">
    <source>
        <dbReference type="SAM" id="Phobius"/>
    </source>
</evidence>
<dbReference type="EMBL" id="JBHLZY010000004">
    <property type="protein sequence ID" value="MFB9768545.1"/>
    <property type="molecule type" value="Genomic_DNA"/>
</dbReference>
<dbReference type="Proteomes" id="UP001589691">
    <property type="component" value="Unassembled WGS sequence"/>
</dbReference>
<proteinExistence type="predicted"/>
<sequence>MSRKVLNWFKSLFKKADLYKVNKKKVYRMYVESGYSPELANIYTEYFNWVPVHWGMVLRFNDDVYYSWWFFYILRPIALVLGLIAFVIGIFTCESIFFHTPMKNIKGNAIIFGIVMVVFLAFLALLILINHFVKGKTSQLSFDKILIKNNINDVETLDEYIDEMENILNRPHDDKRWFNINTYFWTFSVPILSMFLATTADKKLKATFASIFEVSLVAMLIIWFIRIIIGNDVPKMFRNERVKDNVFIGLLRSTRRRWKTEGKDNYNSPNNKSVNSDELTETLRSIDDKLSKVNKTSQKRTRRR</sequence>
<dbReference type="RefSeq" id="WP_137643708.1">
    <property type="nucleotide sequence ID" value="NZ_BJEA01000024.1"/>
</dbReference>
<accession>A0ABV5WQW6</accession>
<gene>
    <name evidence="2" type="ORF">ACFFLI_01510</name>
</gene>
<keyword evidence="3" id="KW-1185">Reference proteome</keyword>
<comment type="caution">
    <text evidence="2">The sequence shown here is derived from an EMBL/GenBank/DDBJ whole genome shotgun (WGS) entry which is preliminary data.</text>
</comment>
<keyword evidence="1" id="KW-0812">Transmembrane</keyword>
<reference evidence="2 3" key="1">
    <citation type="submission" date="2024-09" db="EMBL/GenBank/DDBJ databases">
        <authorList>
            <person name="Sun Q."/>
            <person name="Mori K."/>
        </authorList>
    </citation>
    <scope>NUCLEOTIDE SEQUENCE [LARGE SCALE GENOMIC DNA]</scope>
    <source>
        <strain evidence="2 3">TBRC 4576</strain>
    </source>
</reference>
<feature type="transmembrane region" description="Helical" evidence="1">
    <location>
        <begin position="110"/>
        <end position="129"/>
    </location>
</feature>
<name>A0ABV5WQW6_9LACO</name>
<protein>
    <submittedName>
        <fullName evidence="2">Uncharacterized protein</fullName>
    </submittedName>
</protein>
<feature type="transmembrane region" description="Helical" evidence="1">
    <location>
        <begin position="206"/>
        <end position="229"/>
    </location>
</feature>
<organism evidence="2 3">
    <name type="scientific">Lactiplantibacillus modestisalitolerans</name>
    <dbReference type="NCBI Taxonomy" id="1457219"/>
    <lineage>
        <taxon>Bacteria</taxon>
        <taxon>Bacillati</taxon>
        <taxon>Bacillota</taxon>
        <taxon>Bacilli</taxon>
        <taxon>Lactobacillales</taxon>
        <taxon>Lactobacillaceae</taxon>
        <taxon>Lactiplantibacillus</taxon>
    </lineage>
</organism>
<feature type="transmembrane region" description="Helical" evidence="1">
    <location>
        <begin position="77"/>
        <end position="98"/>
    </location>
</feature>
<keyword evidence="1" id="KW-1133">Transmembrane helix</keyword>
<evidence type="ECO:0000313" key="2">
    <source>
        <dbReference type="EMBL" id="MFB9768545.1"/>
    </source>
</evidence>
<keyword evidence="1" id="KW-0472">Membrane</keyword>
<evidence type="ECO:0000313" key="3">
    <source>
        <dbReference type="Proteomes" id="UP001589691"/>
    </source>
</evidence>
<feature type="transmembrane region" description="Helical" evidence="1">
    <location>
        <begin position="180"/>
        <end position="200"/>
    </location>
</feature>